<evidence type="ECO:0000313" key="1">
    <source>
        <dbReference type="EMBL" id="KAJ1367863.1"/>
    </source>
</evidence>
<dbReference type="EMBL" id="JAHQIW010006027">
    <property type="protein sequence ID" value="KAJ1367863.1"/>
    <property type="molecule type" value="Genomic_DNA"/>
</dbReference>
<comment type="caution">
    <text evidence="1">The sequence shown here is derived from an EMBL/GenBank/DDBJ whole genome shotgun (WGS) entry which is preliminary data.</text>
</comment>
<protein>
    <submittedName>
        <fullName evidence="1">Uncharacterized protein</fullName>
    </submittedName>
</protein>
<dbReference type="Proteomes" id="UP001196413">
    <property type="component" value="Unassembled WGS sequence"/>
</dbReference>
<proteinExistence type="predicted"/>
<reference evidence="1" key="1">
    <citation type="submission" date="2021-06" db="EMBL/GenBank/DDBJ databases">
        <title>Parelaphostrongylus tenuis whole genome reference sequence.</title>
        <authorList>
            <person name="Garwood T.J."/>
            <person name="Larsen P.A."/>
            <person name="Fountain-Jones N.M."/>
            <person name="Garbe J.R."/>
            <person name="Macchietto M.G."/>
            <person name="Kania S.A."/>
            <person name="Gerhold R.W."/>
            <person name="Richards J.E."/>
            <person name="Wolf T.M."/>
        </authorList>
    </citation>
    <scope>NUCLEOTIDE SEQUENCE</scope>
    <source>
        <strain evidence="1">MNPRO001-30</strain>
        <tissue evidence="1">Meninges</tissue>
    </source>
</reference>
<sequence length="70" mass="7848">MAKCIISLSWEDTVVDNIDEEYDRLVEYLRVNSMKAEITDVTKRSLSSQTLGSVLANKLLPANSAQITMK</sequence>
<accession>A0AAD5R1U9</accession>
<organism evidence="1 2">
    <name type="scientific">Parelaphostrongylus tenuis</name>
    <name type="common">Meningeal worm</name>
    <dbReference type="NCBI Taxonomy" id="148309"/>
    <lineage>
        <taxon>Eukaryota</taxon>
        <taxon>Metazoa</taxon>
        <taxon>Ecdysozoa</taxon>
        <taxon>Nematoda</taxon>
        <taxon>Chromadorea</taxon>
        <taxon>Rhabditida</taxon>
        <taxon>Rhabditina</taxon>
        <taxon>Rhabditomorpha</taxon>
        <taxon>Strongyloidea</taxon>
        <taxon>Metastrongylidae</taxon>
        <taxon>Parelaphostrongylus</taxon>
    </lineage>
</organism>
<name>A0AAD5R1U9_PARTN</name>
<gene>
    <name evidence="1" type="ORF">KIN20_028873</name>
</gene>
<evidence type="ECO:0000313" key="2">
    <source>
        <dbReference type="Proteomes" id="UP001196413"/>
    </source>
</evidence>
<keyword evidence="2" id="KW-1185">Reference proteome</keyword>
<dbReference type="AlphaFoldDB" id="A0AAD5R1U9"/>